<accession>A0A401UNR2</accession>
<dbReference type="EMBL" id="BHYK01000015">
    <property type="protein sequence ID" value="GCD11183.1"/>
    <property type="molecule type" value="Genomic_DNA"/>
</dbReference>
<reference evidence="3 4" key="1">
    <citation type="submission" date="2018-11" db="EMBL/GenBank/DDBJ databases">
        <title>Genome sequencing and assembly of Clostridium tagluense strain A121.</title>
        <authorList>
            <person name="Murakami T."/>
            <person name="Segawa T."/>
            <person name="Shcherbakova V.A."/>
            <person name="Mori H."/>
            <person name="Yoshimura Y."/>
        </authorList>
    </citation>
    <scope>NUCLEOTIDE SEQUENCE [LARGE SCALE GENOMIC DNA]</scope>
    <source>
        <strain evidence="3 4">A121</strain>
    </source>
</reference>
<keyword evidence="1" id="KW-0732">Signal</keyword>
<evidence type="ECO:0000259" key="2">
    <source>
        <dbReference type="Pfam" id="PF02608"/>
    </source>
</evidence>
<evidence type="ECO:0000313" key="4">
    <source>
        <dbReference type="Proteomes" id="UP000287872"/>
    </source>
</evidence>
<dbReference type="Proteomes" id="UP000287872">
    <property type="component" value="Unassembled WGS sequence"/>
</dbReference>
<dbReference type="Gene3D" id="3.40.50.2300">
    <property type="match status" value="1"/>
</dbReference>
<dbReference type="InterPro" id="IPR003760">
    <property type="entry name" value="PnrA-like"/>
</dbReference>
<keyword evidence="4" id="KW-1185">Reference proteome</keyword>
<name>A0A401UNR2_9CLOT</name>
<dbReference type="AlphaFoldDB" id="A0A401UNR2"/>
<proteinExistence type="predicted"/>
<organism evidence="3 4">
    <name type="scientific">Clostridium tagluense</name>
    <dbReference type="NCBI Taxonomy" id="360422"/>
    <lineage>
        <taxon>Bacteria</taxon>
        <taxon>Bacillati</taxon>
        <taxon>Bacillota</taxon>
        <taxon>Clostridia</taxon>
        <taxon>Eubacteriales</taxon>
        <taxon>Clostridiaceae</taxon>
        <taxon>Clostridium</taxon>
    </lineage>
</organism>
<feature type="domain" description="ABC transporter substrate-binding protein PnrA-like" evidence="2">
    <location>
        <begin position="183"/>
        <end position="238"/>
    </location>
</feature>
<protein>
    <recommendedName>
        <fullName evidence="2">ABC transporter substrate-binding protein PnrA-like domain-containing protein</fullName>
    </recommendedName>
</protein>
<comment type="caution">
    <text evidence="3">The sequence shown here is derived from an EMBL/GenBank/DDBJ whole genome shotgun (WGS) entry which is preliminary data.</text>
</comment>
<gene>
    <name evidence="3" type="ORF">Ctaglu_28060</name>
</gene>
<sequence>MNFLPLAGEDSEFSTKWQAVYAHHINDGINDTIKMYEYMNEFYVMEGNKRVSVLKYVDAYAIEGEITRLVPKRDEMDLNNKIYYEFLDFNNNTGINAIWFTCQGSFTQLGKYLDEYNPKLTLFSNKYKHFLKNVYSPFRNIFYELGGDKLNITTGDAFLEYIKIYGISDEFIETKRKSCYLNITLRAALKYDNIKFFNCSPVKAFRNVSTYFGRSHEPRFLMGLIAGTITKSNIIGYIDIYNAK</sequence>
<dbReference type="RefSeq" id="WP_125002745.1">
    <property type="nucleotide sequence ID" value="NZ_BHYK01000015.1"/>
</dbReference>
<dbReference type="Pfam" id="PF02608">
    <property type="entry name" value="Bmp"/>
    <property type="match status" value="1"/>
</dbReference>
<dbReference type="OrthoDB" id="9769871at2"/>
<evidence type="ECO:0000313" key="3">
    <source>
        <dbReference type="EMBL" id="GCD11183.1"/>
    </source>
</evidence>
<dbReference type="GO" id="GO:0005886">
    <property type="term" value="C:plasma membrane"/>
    <property type="evidence" value="ECO:0007669"/>
    <property type="project" value="InterPro"/>
</dbReference>
<evidence type="ECO:0000256" key="1">
    <source>
        <dbReference type="ARBA" id="ARBA00022729"/>
    </source>
</evidence>